<protein>
    <submittedName>
        <fullName evidence="2">Uncharacterized protein</fullName>
    </submittedName>
</protein>
<sequence>MTSTSSANTANAGPSAHPVPSLCDPLASKFAEQSGIAGVLEQTNDIVKTIGSAILRSLPNNLRDIESLKKLVDKADKAMVDISTASFPYGWEYLMVQLAAEVEAAKTGLERLDKSGWGPSATHEFLFSVRHEIGGVVAVVKLLSLVSKLEGDPTAPPTRPDPKGSRKRVENSVSSTIRRIDDGVEPAKRDGPVAGLIATVFGAFAEVAKSFTAFNIMSVVLPRRIQLVKHLLKILEASPEDKPLTRAVKEETGQLRGNLERLQKLLNYENAASSVGEFRALTQEFDDACDGILVCFVECPFYKN</sequence>
<comment type="caution">
    <text evidence="2">The sequence shown here is derived from an EMBL/GenBank/DDBJ whole genome shotgun (WGS) entry which is preliminary data.</text>
</comment>
<gene>
    <name evidence="2" type="ORF">GGX14DRAFT_602799</name>
</gene>
<feature type="region of interest" description="Disordered" evidence="1">
    <location>
        <begin position="150"/>
        <end position="175"/>
    </location>
</feature>
<feature type="compositionally biased region" description="Basic and acidic residues" evidence="1">
    <location>
        <begin position="160"/>
        <end position="170"/>
    </location>
</feature>
<proteinExistence type="predicted"/>
<dbReference type="Proteomes" id="UP001219525">
    <property type="component" value="Unassembled WGS sequence"/>
</dbReference>
<keyword evidence="3" id="KW-1185">Reference proteome</keyword>
<organism evidence="2 3">
    <name type="scientific">Mycena pura</name>
    <dbReference type="NCBI Taxonomy" id="153505"/>
    <lineage>
        <taxon>Eukaryota</taxon>
        <taxon>Fungi</taxon>
        <taxon>Dikarya</taxon>
        <taxon>Basidiomycota</taxon>
        <taxon>Agaricomycotina</taxon>
        <taxon>Agaricomycetes</taxon>
        <taxon>Agaricomycetidae</taxon>
        <taxon>Agaricales</taxon>
        <taxon>Marasmiineae</taxon>
        <taxon>Mycenaceae</taxon>
        <taxon>Mycena</taxon>
    </lineage>
</organism>
<evidence type="ECO:0000313" key="2">
    <source>
        <dbReference type="EMBL" id="KAJ7217275.1"/>
    </source>
</evidence>
<evidence type="ECO:0000313" key="3">
    <source>
        <dbReference type="Proteomes" id="UP001219525"/>
    </source>
</evidence>
<dbReference type="EMBL" id="JARJCW010000014">
    <property type="protein sequence ID" value="KAJ7217275.1"/>
    <property type="molecule type" value="Genomic_DNA"/>
</dbReference>
<accession>A0AAD6VMB0</accession>
<reference evidence="2" key="1">
    <citation type="submission" date="2023-03" db="EMBL/GenBank/DDBJ databases">
        <title>Massive genome expansion in bonnet fungi (Mycena s.s.) driven by repeated elements and novel gene families across ecological guilds.</title>
        <authorList>
            <consortium name="Lawrence Berkeley National Laboratory"/>
            <person name="Harder C.B."/>
            <person name="Miyauchi S."/>
            <person name="Viragh M."/>
            <person name="Kuo A."/>
            <person name="Thoen E."/>
            <person name="Andreopoulos B."/>
            <person name="Lu D."/>
            <person name="Skrede I."/>
            <person name="Drula E."/>
            <person name="Henrissat B."/>
            <person name="Morin E."/>
            <person name="Kohler A."/>
            <person name="Barry K."/>
            <person name="LaButti K."/>
            <person name="Morin E."/>
            <person name="Salamov A."/>
            <person name="Lipzen A."/>
            <person name="Mereny Z."/>
            <person name="Hegedus B."/>
            <person name="Baldrian P."/>
            <person name="Stursova M."/>
            <person name="Weitz H."/>
            <person name="Taylor A."/>
            <person name="Grigoriev I.V."/>
            <person name="Nagy L.G."/>
            <person name="Martin F."/>
            <person name="Kauserud H."/>
        </authorList>
    </citation>
    <scope>NUCLEOTIDE SEQUENCE</scope>
    <source>
        <strain evidence="2">9144</strain>
    </source>
</reference>
<evidence type="ECO:0000256" key="1">
    <source>
        <dbReference type="SAM" id="MobiDB-lite"/>
    </source>
</evidence>
<dbReference type="AlphaFoldDB" id="A0AAD6VMB0"/>
<name>A0AAD6VMB0_9AGAR</name>